<dbReference type="Proteomes" id="UP001432027">
    <property type="component" value="Unassembled WGS sequence"/>
</dbReference>
<keyword evidence="3" id="KW-0675">Receptor</keyword>
<comment type="caution">
    <text evidence="6">The sequence shown here is derived from an EMBL/GenBank/DDBJ whole genome shotgun (WGS) entry which is preliminary data.</text>
</comment>
<keyword evidence="7" id="KW-1185">Reference proteome</keyword>
<evidence type="ECO:0000259" key="5">
    <source>
        <dbReference type="PROSITE" id="PS51843"/>
    </source>
</evidence>
<dbReference type="GO" id="GO:0003700">
    <property type="term" value="F:DNA-binding transcription factor activity"/>
    <property type="evidence" value="ECO:0007669"/>
    <property type="project" value="TreeGrafter"/>
</dbReference>
<dbReference type="InterPro" id="IPR000536">
    <property type="entry name" value="Nucl_hrmn_rcpt_lig-bd"/>
</dbReference>
<dbReference type="PANTHER" id="PTHR46011:SF6">
    <property type="entry name" value="HIGH ZINC ACTIVATED NUCLEAR RECEPTOR PROTEIN"/>
    <property type="match status" value="1"/>
</dbReference>
<dbReference type="GO" id="GO:0005634">
    <property type="term" value="C:nucleus"/>
    <property type="evidence" value="ECO:0007669"/>
    <property type="project" value="TreeGrafter"/>
</dbReference>
<keyword evidence="1" id="KW-0805">Transcription regulation</keyword>
<dbReference type="PANTHER" id="PTHR46011">
    <property type="entry name" value="NUCLEAR HORMONE RECEPTOR FAMILY MEMBER NHR-86-RELATED"/>
    <property type="match status" value="1"/>
</dbReference>
<evidence type="ECO:0000256" key="1">
    <source>
        <dbReference type="ARBA" id="ARBA00023015"/>
    </source>
</evidence>
<proteinExistence type="predicted"/>
<feature type="domain" description="NR LBD" evidence="5">
    <location>
        <begin position="101"/>
        <end position="314"/>
    </location>
</feature>
<evidence type="ECO:0000256" key="2">
    <source>
        <dbReference type="ARBA" id="ARBA00023163"/>
    </source>
</evidence>
<dbReference type="PROSITE" id="PS51843">
    <property type="entry name" value="NR_LBD"/>
    <property type="match status" value="1"/>
</dbReference>
<reference evidence="6" key="1">
    <citation type="submission" date="2023-10" db="EMBL/GenBank/DDBJ databases">
        <title>Genome assembly of Pristionchus species.</title>
        <authorList>
            <person name="Yoshida K."/>
            <person name="Sommer R.J."/>
        </authorList>
    </citation>
    <scope>NUCLEOTIDE SEQUENCE</scope>
    <source>
        <strain evidence="6">RS0144</strain>
    </source>
</reference>
<dbReference type="AlphaFoldDB" id="A0AAV5TCX5"/>
<sequence>FRRSRNRKYVCRSGSDRCSIGEGINCRKCRMRELERKLEGKPIGELLREQSAERNTDNAQPAFVRQSRTSPSSLGNSSPFAEDAKKTLILERLRQGYRSMCDSRITGELNARVPPIHPSDAVEGKYDILPATYRSIDAANRIFLTALLQFGSVVFPGFDGLTRDDKWTIVTNFFRRFRAFEAGYRAEKAFGREMQKTFAGFTSYFDGNMPANFFDGCPVIDAKEAKRVMEDKFNRDYHTSRMHLHTANLRHDEFLAVLALMFWSTDGLPINDDATHLSQTCREAVLKELHGYFRDELGLDDYAARLGALLMLLQ</sequence>
<dbReference type="Pfam" id="PF00104">
    <property type="entry name" value="Hormone_recep"/>
    <property type="match status" value="1"/>
</dbReference>
<evidence type="ECO:0000256" key="4">
    <source>
        <dbReference type="SAM" id="MobiDB-lite"/>
    </source>
</evidence>
<dbReference type="SUPFAM" id="SSF48508">
    <property type="entry name" value="Nuclear receptor ligand-binding domain"/>
    <property type="match status" value="1"/>
</dbReference>
<feature type="non-terminal residue" evidence="6">
    <location>
        <position position="314"/>
    </location>
</feature>
<dbReference type="SMART" id="SM00430">
    <property type="entry name" value="HOLI"/>
    <property type="match status" value="1"/>
</dbReference>
<gene>
    <name evidence="6" type="ORF">PENTCL1PPCAC_15596</name>
</gene>
<evidence type="ECO:0000256" key="3">
    <source>
        <dbReference type="ARBA" id="ARBA00023170"/>
    </source>
</evidence>
<name>A0AAV5TCX5_9BILA</name>
<dbReference type="Gene3D" id="1.10.565.10">
    <property type="entry name" value="Retinoid X Receptor"/>
    <property type="match status" value="1"/>
</dbReference>
<feature type="non-terminal residue" evidence="6">
    <location>
        <position position="1"/>
    </location>
</feature>
<organism evidence="6 7">
    <name type="scientific">Pristionchus entomophagus</name>
    <dbReference type="NCBI Taxonomy" id="358040"/>
    <lineage>
        <taxon>Eukaryota</taxon>
        <taxon>Metazoa</taxon>
        <taxon>Ecdysozoa</taxon>
        <taxon>Nematoda</taxon>
        <taxon>Chromadorea</taxon>
        <taxon>Rhabditida</taxon>
        <taxon>Rhabditina</taxon>
        <taxon>Diplogasteromorpha</taxon>
        <taxon>Diplogasteroidea</taxon>
        <taxon>Neodiplogasteridae</taxon>
        <taxon>Pristionchus</taxon>
    </lineage>
</organism>
<protein>
    <recommendedName>
        <fullName evidence="5">NR LBD domain-containing protein</fullName>
    </recommendedName>
</protein>
<feature type="region of interest" description="Disordered" evidence="4">
    <location>
        <begin position="50"/>
        <end position="80"/>
    </location>
</feature>
<accession>A0AAV5TCX5</accession>
<evidence type="ECO:0000313" key="7">
    <source>
        <dbReference type="Proteomes" id="UP001432027"/>
    </source>
</evidence>
<dbReference type="InterPro" id="IPR035500">
    <property type="entry name" value="NHR-like_dom_sf"/>
</dbReference>
<feature type="compositionally biased region" description="Polar residues" evidence="4">
    <location>
        <begin position="66"/>
        <end position="79"/>
    </location>
</feature>
<keyword evidence="2" id="KW-0804">Transcription</keyword>
<evidence type="ECO:0000313" key="6">
    <source>
        <dbReference type="EMBL" id="GMS93421.1"/>
    </source>
</evidence>
<dbReference type="EMBL" id="BTSX01000004">
    <property type="protein sequence ID" value="GMS93421.1"/>
    <property type="molecule type" value="Genomic_DNA"/>
</dbReference>